<sequence>MIPNPGTSLRICCLIIGFGSVLQTQGFGNLFPTLNFFKSKTLEEVARRRIADLHSMRNQLQKNRMQNNLKSISVPTLSVANVTFDHKQPVNDSFSSIINATSLDIFMKPLENRVAPLSNMWGSLRSIFSMKETRDGFLSRVLPNSHVLLKMIKMRNEMDPSLREYLTAKYNNILTTLVPYSEKIGVPTFVLNAMKISPEKDLHWQVIEKLLETSSVEELIHCIPDFSFKPNLALESNSLNDPVQSRVDEELVSDQEPDATIKGQKKKYSSYGIRLGNRRNRPNKGDLAIAATSSGIVGPDRTGYEYSSYADQYGLYGHDSYDTYGKGNDDYSSSNNNNKGYASAHKGYDDYSYRNLKGTDKNHQASSSYGHSTYYSPKSSGGGYGHSGGGHGGGGYGHSGGGYGHSGGGYGGSGGGWGWGGGGGHGMMKGALDPFSILGTLSFLTFLGLLFQQSLNRNMMTTTTMAPMGGGGGRSLFHSPAGFKHRKRPSGLGSLTFDADVAAPTAPGKNRHIRALEDQLKDSEVVVGNILQDTWQEISALSKIKETKCRHERLCLLVQDIIDTDIFSIFQDELEKQTKDKEYLSELYRHSKAPGGIVCTRGAC</sequence>
<evidence type="ECO:0000313" key="4">
    <source>
        <dbReference type="Proteomes" id="UP000708208"/>
    </source>
</evidence>
<feature type="transmembrane region" description="Helical" evidence="1">
    <location>
        <begin position="435"/>
        <end position="451"/>
    </location>
</feature>
<organism evidence="3 4">
    <name type="scientific">Allacma fusca</name>
    <dbReference type="NCBI Taxonomy" id="39272"/>
    <lineage>
        <taxon>Eukaryota</taxon>
        <taxon>Metazoa</taxon>
        <taxon>Ecdysozoa</taxon>
        <taxon>Arthropoda</taxon>
        <taxon>Hexapoda</taxon>
        <taxon>Collembola</taxon>
        <taxon>Symphypleona</taxon>
        <taxon>Sminthuridae</taxon>
        <taxon>Allacma</taxon>
    </lineage>
</organism>
<feature type="signal peptide" evidence="2">
    <location>
        <begin position="1"/>
        <end position="23"/>
    </location>
</feature>
<proteinExistence type="predicted"/>
<keyword evidence="2" id="KW-0732">Signal</keyword>
<name>A0A8J2LRP4_9HEXA</name>
<keyword evidence="4" id="KW-1185">Reference proteome</keyword>
<reference evidence="3" key="1">
    <citation type="submission" date="2021-06" db="EMBL/GenBank/DDBJ databases">
        <authorList>
            <person name="Hodson N. C."/>
            <person name="Mongue J. A."/>
            <person name="Jaron S. K."/>
        </authorList>
    </citation>
    <scope>NUCLEOTIDE SEQUENCE</scope>
</reference>
<protein>
    <submittedName>
        <fullName evidence="3">Uncharacterized protein</fullName>
    </submittedName>
</protein>
<dbReference type="AlphaFoldDB" id="A0A8J2LRP4"/>
<comment type="caution">
    <text evidence="3">The sequence shown here is derived from an EMBL/GenBank/DDBJ whole genome shotgun (WGS) entry which is preliminary data.</text>
</comment>
<dbReference type="Proteomes" id="UP000708208">
    <property type="component" value="Unassembled WGS sequence"/>
</dbReference>
<keyword evidence="1" id="KW-1133">Transmembrane helix</keyword>
<keyword evidence="1" id="KW-0472">Membrane</keyword>
<accession>A0A8J2LRP4</accession>
<evidence type="ECO:0000313" key="3">
    <source>
        <dbReference type="EMBL" id="CAG7835417.1"/>
    </source>
</evidence>
<evidence type="ECO:0000256" key="2">
    <source>
        <dbReference type="SAM" id="SignalP"/>
    </source>
</evidence>
<gene>
    <name evidence="3" type="ORF">AFUS01_LOCUS44786</name>
</gene>
<feature type="chain" id="PRO_5035312871" evidence="2">
    <location>
        <begin position="24"/>
        <end position="604"/>
    </location>
</feature>
<dbReference type="EMBL" id="CAJVCH010570618">
    <property type="protein sequence ID" value="CAG7835417.1"/>
    <property type="molecule type" value="Genomic_DNA"/>
</dbReference>
<evidence type="ECO:0000256" key="1">
    <source>
        <dbReference type="SAM" id="Phobius"/>
    </source>
</evidence>
<dbReference type="OrthoDB" id="10677971at2759"/>
<keyword evidence="1" id="KW-0812">Transmembrane</keyword>